<dbReference type="OrthoDB" id="9808348at2"/>
<name>A0A0X8JNJ6_9BACT</name>
<keyword evidence="3 5" id="KW-0251">Elongation factor</keyword>
<dbReference type="Gene3D" id="3.30.479.20">
    <property type="entry name" value="Elongation factor Ts, dimerisation domain"/>
    <property type="match status" value="2"/>
</dbReference>
<evidence type="ECO:0000256" key="5">
    <source>
        <dbReference type="HAMAP-Rule" id="MF_00050"/>
    </source>
</evidence>
<keyword evidence="4 5" id="KW-0648">Protein biosynthesis</keyword>
<dbReference type="FunFam" id="1.10.286.20:FF:000001">
    <property type="entry name" value="Elongation factor Ts"/>
    <property type="match status" value="1"/>
</dbReference>
<dbReference type="PROSITE" id="PS01126">
    <property type="entry name" value="EF_TS_1"/>
    <property type="match status" value="1"/>
</dbReference>
<accession>A0A0X8JNJ6</accession>
<reference evidence="10" key="1">
    <citation type="submission" date="2016-02" db="EMBL/GenBank/DDBJ databases">
        <authorList>
            <person name="Holder M.E."/>
            <person name="Ajami N.J."/>
            <person name="Petrosino J.F."/>
        </authorList>
    </citation>
    <scope>NUCLEOTIDE SEQUENCE [LARGE SCALE GENOMIC DNA]</scope>
    <source>
        <strain evidence="10">DSM 12838</strain>
    </source>
</reference>
<keyword evidence="10" id="KW-1185">Reference proteome</keyword>
<comment type="function">
    <text evidence="5 6">Associates with the EF-Tu.GDP complex and induces the exchange of GDP to GTP. It remains bound to the aminoacyl-tRNA.EF-Tu.GTP complex up to the GTP hydrolysis stage on the ribosome.</text>
</comment>
<dbReference type="RefSeq" id="WP_066602219.1">
    <property type="nucleotide sequence ID" value="NZ_CP014230.1"/>
</dbReference>
<dbReference type="InterPro" id="IPR014039">
    <property type="entry name" value="Transl_elong_EFTs/EF1B_dimer"/>
</dbReference>
<keyword evidence="5" id="KW-0963">Cytoplasm</keyword>
<dbReference type="InterPro" id="IPR001816">
    <property type="entry name" value="Transl_elong_EFTs/EF1B"/>
</dbReference>
<dbReference type="PANTHER" id="PTHR11741:SF0">
    <property type="entry name" value="ELONGATION FACTOR TS, MITOCHONDRIAL"/>
    <property type="match status" value="1"/>
</dbReference>
<dbReference type="SUPFAM" id="SSF46934">
    <property type="entry name" value="UBA-like"/>
    <property type="match status" value="1"/>
</dbReference>
<protein>
    <recommendedName>
        <fullName evidence="2 5">Elongation factor Ts</fullName>
        <shortName evidence="5">EF-Ts</shortName>
    </recommendedName>
</protein>
<dbReference type="NCBIfam" id="TIGR00116">
    <property type="entry name" value="tsf"/>
    <property type="match status" value="1"/>
</dbReference>
<gene>
    <name evidence="5" type="primary">tsf</name>
    <name evidence="9" type="ORF">AXF15_01210</name>
</gene>
<proteinExistence type="inferred from homology"/>
<evidence type="ECO:0000313" key="9">
    <source>
        <dbReference type="EMBL" id="AMD91872.1"/>
    </source>
</evidence>
<dbReference type="GO" id="GO:0005737">
    <property type="term" value="C:cytoplasm"/>
    <property type="evidence" value="ECO:0007669"/>
    <property type="project" value="UniProtKB-SubCell"/>
</dbReference>
<dbReference type="EMBL" id="CP014230">
    <property type="protein sequence ID" value="AMD91872.1"/>
    <property type="molecule type" value="Genomic_DNA"/>
</dbReference>
<evidence type="ECO:0000256" key="3">
    <source>
        <dbReference type="ARBA" id="ARBA00022768"/>
    </source>
</evidence>
<dbReference type="Proteomes" id="UP000063964">
    <property type="component" value="Chromosome"/>
</dbReference>
<evidence type="ECO:0000259" key="8">
    <source>
        <dbReference type="Pfam" id="PF00889"/>
    </source>
</evidence>
<dbReference type="InterPro" id="IPR036402">
    <property type="entry name" value="EF-Ts_dimer_sf"/>
</dbReference>
<dbReference type="STRING" id="888061.AXF15_01210"/>
<dbReference type="SUPFAM" id="SSF54713">
    <property type="entry name" value="Elongation factor Ts (EF-Ts), dimerisation domain"/>
    <property type="match status" value="2"/>
</dbReference>
<feature type="domain" description="Translation elongation factor EFTs/EF1B dimerisation" evidence="8">
    <location>
        <begin position="72"/>
        <end position="266"/>
    </location>
</feature>
<feature type="region of interest" description="Involved in Mg(2+) ion dislocation from EF-Tu" evidence="5">
    <location>
        <begin position="81"/>
        <end position="84"/>
    </location>
</feature>
<dbReference type="PROSITE" id="PS01127">
    <property type="entry name" value="EF_TS_2"/>
    <property type="match status" value="1"/>
</dbReference>
<evidence type="ECO:0000256" key="4">
    <source>
        <dbReference type="ARBA" id="ARBA00022917"/>
    </source>
</evidence>
<evidence type="ECO:0000256" key="2">
    <source>
        <dbReference type="ARBA" id="ARBA00016956"/>
    </source>
</evidence>
<evidence type="ECO:0000256" key="6">
    <source>
        <dbReference type="RuleBase" id="RU000642"/>
    </source>
</evidence>
<dbReference type="GO" id="GO:0003746">
    <property type="term" value="F:translation elongation factor activity"/>
    <property type="evidence" value="ECO:0007669"/>
    <property type="project" value="UniProtKB-UniRule"/>
</dbReference>
<dbReference type="PANTHER" id="PTHR11741">
    <property type="entry name" value="ELONGATION FACTOR TS"/>
    <property type="match status" value="1"/>
</dbReference>
<evidence type="ECO:0000256" key="1">
    <source>
        <dbReference type="ARBA" id="ARBA00005532"/>
    </source>
</evidence>
<organism evidence="9 10">
    <name type="scientific">Desulfomicrobium orale DSM 12838</name>
    <dbReference type="NCBI Taxonomy" id="888061"/>
    <lineage>
        <taxon>Bacteria</taxon>
        <taxon>Pseudomonadati</taxon>
        <taxon>Thermodesulfobacteriota</taxon>
        <taxon>Desulfovibrionia</taxon>
        <taxon>Desulfovibrionales</taxon>
        <taxon>Desulfomicrobiaceae</taxon>
        <taxon>Desulfomicrobium</taxon>
    </lineage>
</organism>
<comment type="subcellular location">
    <subcellularLocation>
        <location evidence="5 7">Cytoplasm</location>
    </subcellularLocation>
</comment>
<evidence type="ECO:0000313" key="10">
    <source>
        <dbReference type="Proteomes" id="UP000063964"/>
    </source>
</evidence>
<dbReference type="AlphaFoldDB" id="A0A0X8JNJ6"/>
<dbReference type="FunFam" id="1.10.8.10:FF:000001">
    <property type="entry name" value="Elongation factor Ts"/>
    <property type="match status" value="1"/>
</dbReference>
<dbReference type="KEGG" id="doa:AXF15_01210"/>
<comment type="similarity">
    <text evidence="1 5 6">Belongs to the EF-Ts family.</text>
</comment>
<dbReference type="CDD" id="cd14275">
    <property type="entry name" value="UBA_EF-Ts"/>
    <property type="match status" value="1"/>
</dbReference>
<dbReference type="InterPro" id="IPR018101">
    <property type="entry name" value="Transl_elong_Ts_CS"/>
</dbReference>
<dbReference type="HAMAP" id="MF_00050">
    <property type="entry name" value="EF_Ts"/>
    <property type="match status" value="1"/>
</dbReference>
<sequence>MNISATMVKDLRERTGAGMMDCKKALTECDGDEEKAVAWLREKGLSKAAKKAGRSTTEGLITIALAADGKAGAMSEVKCETDFVAKNEELVAMAEGIASKALEMKTGDVAALPAEITDLTALIGKIGENMQVGQLTYMTVSGTGIIGSYVHSNKKLGVLVELTGDASPELAKDIAMQIAATNPICVSPDQVPAETLAQEREIYLSQAKEEGKPAQIAEKIVEGRIRKFYQEVCLVEQAFIKDDKKTIKDLLGKNAAVARFCRFAVGA</sequence>
<dbReference type="Gene3D" id="1.10.8.10">
    <property type="entry name" value="DNA helicase RuvA subunit, C-terminal domain"/>
    <property type="match status" value="1"/>
</dbReference>
<dbReference type="Gene3D" id="1.10.286.20">
    <property type="match status" value="1"/>
</dbReference>
<evidence type="ECO:0000256" key="7">
    <source>
        <dbReference type="RuleBase" id="RU000643"/>
    </source>
</evidence>
<dbReference type="InterPro" id="IPR009060">
    <property type="entry name" value="UBA-like_sf"/>
</dbReference>
<dbReference type="Pfam" id="PF00889">
    <property type="entry name" value="EF_TS"/>
    <property type="match status" value="1"/>
</dbReference>